<feature type="region of interest" description="Disordered" evidence="4">
    <location>
        <begin position="1"/>
        <end position="37"/>
    </location>
</feature>
<feature type="compositionally biased region" description="Polar residues" evidence="4">
    <location>
        <begin position="433"/>
        <end position="443"/>
    </location>
</feature>
<sequence length="503" mass="58012">MASRGPSQNGPSPFGYHSHSHNSFASDLKPKSNSLLGRTSRDLDEEIERLRNENFNLKLRLYFKDNGGNPAKNKELEGLKTVIQALRLEILEKTQLLQEAADAMTEHEDREKEFIRGSQAKIAKLESYIAQMRKETPLHILYAREPRSQEDRLKLKETPSPTELEQLKMDDLRNAQRELEQVKQQLTERDREMYRQMDDLQKSRKEIEILKQELAERDREVQRQMDELHKTKLEIELLKQHLADREREVHRQMDEAHKAKQELELKKHEIAILKQQLAERDRKQLISAEKMQDLMTENSELKTSLREQRRIADKAQLLVTTREQELVNCLTEKRALLMKLNELQPELIAEHEVVKEATVTIKNLLVNTDLNEKASRKLVMGYRAALKESRAEIRNITASMEKWSSTYIGRGRPTDSSCSSSSSSSSCQLSPVDLSTQDLSSEGPQSPQSPQSEDDRPVQPIEKCEPEPTSGQGRSGEHLRGSAKSRRTGLRQFVKCWGRPSPK</sequence>
<comment type="subcellular location">
    <subcellularLocation>
        <location evidence="1">Cytoplasm</location>
    </subcellularLocation>
</comment>
<feature type="coiled-coil region" evidence="3">
    <location>
        <begin position="165"/>
        <end position="311"/>
    </location>
</feature>
<feature type="compositionally biased region" description="Polar residues" evidence="4">
    <location>
        <begin position="1"/>
        <end position="11"/>
    </location>
</feature>
<dbReference type="OMA" id="SWIMELQ"/>
<dbReference type="GO" id="GO:0005737">
    <property type="term" value="C:cytoplasm"/>
    <property type="evidence" value="ECO:0007669"/>
    <property type="project" value="UniProtKB-SubCell"/>
</dbReference>
<evidence type="ECO:0000256" key="1">
    <source>
        <dbReference type="ARBA" id="ARBA00004496"/>
    </source>
</evidence>
<proteinExistence type="predicted"/>
<dbReference type="Pfam" id="PF07989">
    <property type="entry name" value="Cnn_1N"/>
    <property type="match status" value="1"/>
</dbReference>
<dbReference type="EMBL" id="LSRL02000154">
    <property type="protein sequence ID" value="TDG43461.1"/>
    <property type="molecule type" value="Genomic_DNA"/>
</dbReference>
<feature type="compositionally biased region" description="Basic and acidic residues" evidence="4">
    <location>
        <begin position="453"/>
        <end position="466"/>
    </location>
</feature>
<keyword evidence="7" id="KW-1185">Reference proteome</keyword>
<accession>A0A484B6J2</accession>
<organism evidence="6 7">
    <name type="scientific">Drosophila navojoa</name>
    <name type="common">Fruit fly</name>
    <dbReference type="NCBI Taxonomy" id="7232"/>
    <lineage>
        <taxon>Eukaryota</taxon>
        <taxon>Metazoa</taxon>
        <taxon>Ecdysozoa</taxon>
        <taxon>Arthropoda</taxon>
        <taxon>Hexapoda</taxon>
        <taxon>Insecta</taxon>
        <taxon>Pterygota</taxon>
        <taxon>Neoptera</taxon>
        <taxon>Endopterygota</taxon>
        <taxon>Diptera</taxon>
        <taxon>Brachycera</taxon>
        <taxon>Muscomorpha</taxon>
        <taxon>Ephydroidea</taxon>
        <taxon>Drosophilidae</taxon>
        <taxon>Drosophila</taxon>
    </lineage>
</organism>
<feature type="region of interest" description="Disordered" evidence="4">
    <location>
        <begin position="407"/>
        <end position="503"/>
    </location>
</feature>
<evidence type="ECO:0000256" key="4">
    <source>
        <dbReference type="SAM" id="MobiDB-lite"/>
    </source>
</evidence>
<name>A0A484B6J2_DRONA</name>
<feature type="domain" description="Centrosomin N-terminal motif 1" evidence="5">
    <location>
        <begin position="39"/>
        <end position="104"/>
    </location>
</feature>
<dbReference type="STRING" id="7232.A0A484B6J2"/>
<evidence type="ECO:0000256" key="2">
    <source>
        <dbReference type="ARBA" id="ARBA00022490"/>
    </source>
</evidence>
<evidence type="ECO:0000256" key="3">
    <source>
        <dbReference type="SAM" id="Coils"/>
    </source>
</evidence>
<keyword evidence="2" id="KW-0963">Cytoplasm</keyword>
<evidence type="ECO:0000259" key="5">
    <source>
        <dbReference type="Pfam" id="PF07989"/>
    </source>
</evidence>
<comment type="caution">
    <text evidence="6">The sequence shown here is derived from an EMBL/GenBank/DDBJ whole genome shotgun (WGS) entry which is preliminary data.</text>
</comment>
<dbReference type="AlphaFoldDB" id="A0A484B6J2"/>
<dbReference type="InterPro" id="IPR012943">
    <property type="entry name" value="Cnn_1N"/>
</dbReference>
<reference evidence="6 7" key="1">
    <citation type="journal article" date="2019" name="J. Hered.">
        <title>An Improved Genome Assembly for Drosophila navojoa, the Basal Species in the mojavensis Cluster.</title>
        <authorList>
            <person name="Vanderlinde T."/>
            <person name="Dupim E.G."/>
            <person name="Nazario-Yepiz N.O."/>
            <person name="Carvalho A.B."/>
        </authorList>
    </citation>
    <scope>NUCLEOTIDE SEQUENCE [LARGE SCALE GENOMIC DNA]</scope>
    <source>
        <strain evidence="6">Navoj_Jal97</strain>
        <tissue evidence="6">Whole organism</tissue>
    </source>
</reference>
<feature type="compositionally biased region" description="Low complexity" evidence="4">
    <location>
        <begin position="416"/>
        <end position="427"/>
    </location>
</feature>
<evidence type="ECO:0000313" key="7">
    <source>
        <dbReference type="Proteomes" id="UP000295192"/>
    </source>
</evidence>
<protein>
    <recommendedName>
        <fullName evidence="5">Centrosomin N-terminal motif 1 domain-containing protein</fullName>
    </recommendedName>
</protein>
<feature type="compositionally biased region" description="Polar residues" evidence="4">
    <location>
        <begin position="21"/>
        <end position="37"/>
    </location>
</feature>
<keyword evidence="3" id="KW-0175">Coiled coil</keyword>
<dbReference type="Proteomes" id="UP000295192">
    <property type="component" value="Unassembled WGS sequence"/>
</dbReference>
<evidence type="ECO:0000313" key="6">
    <source>
        <dbReference type="EMBL" id="TDG43461.1"/>
    </source>
</evidence>
<gene>
    <name evidence="6" type="ORF">AWZ03_010106</name>
</gene>
<dbReference type="GO" id="GO:0005815">
    <property type="term" value="C:microtubule organizing center"/>
    <property type="evidence" value="ECO:0007669"/>
    <property type="project" value="InterPro"/>
</dbReference>